<proteinExistence type="inferred from homology"/>
<dbReference type="CDD" id="cd17365">
    <property type="entry name" value="MFS_PcaK_like"/>
    <property type="match status" value="1"/>
</dbReference>
<evidence type="ECO:0000256" key="1">
    <source>
        <dbReference type="ARBA" id="ARBA00004429"/>
    </source>
</evidence>
<feature type="transmembrane region" description="Helical" evidence="9">
    <location>
        <begin position="304"/>
        <end position="322"/>
    </location>
</feature>
<dbReference type="AlphaFoldDB" id="A0A917GHD5"/>
<evidence type="ECO:0000256" key="6">
    <source>
        <dbReference type="ARBA" id="ARBA00022692"/>
    </source>
</evidence>
<organism evidence="11 12">
    <name type="scientific">Kocuria dechangensis</name>
    <dbReference type="NCBI Taxonomy" id="1176249"/>
    <lineage>
        <taxon>Bacteria</taxon>
        <taxon>Bacillati</taxon>
        <taxon>Actinomycetota</taxon>
        <taxon>Actinomycetes</taxon>
        <taxon>Micrococcales</taxon>
        <taxon>Micrococcaceae</taxon>
        <taxon>Kocuria</taxon>
    </lineage>
</organism>
<accession>A0A917GHD5</accession>
<protein>
    <submittedName>
        <fullName evidence="11">MFS transporter</fullName>
    </submittedName>
</protein>
<evidence type="ECO:0000256" key="4">
    <source>
        <dbReference type="ARBA" id="ARBA00022475"/>
    </source>
</evidence>
<dbReference type="InterPro" id="IPR004746">
    <property type="entry name" value="MFS_AAHS"/>
</dbReference>
<dbReference type="InterPro" id="IPR020846">
    <property type="entry name" value="MFS_dom"/>
</dbReference>
<dbReference type="SUPFAM" id="SSF103473">
    <property type="entry name" value="MFS general substrate transporter"/>
    <property type="match status" value="1"/>
</dbReference>
<feature type="transmembrane region" description="Helical" evidence="9">
    <location>
        <begin position="122"/>
        <end position="143"/>
    </location>
</feature>
<evidence type="ECO:0000259" key="10">
    <source>
        <dbReference type="PROSITE" id="PS50850"/>
    </source>
</evidence>
<feature type="transmembrane region" description="Helical" evidence="9">
    <location>
        <begin position="29"/>
        <end position="53"/>
    </location>
</feature>
<feature type="transmembrane region" description="Helical" evidence="9">
    <location>
        <begin position="181"/>
        <end position="205"/>
    </location>
</feature>
<dbReference type="EMBL" id="BMEQ01000002">
    <property type="protein sequence ID" value="GGG45618.1"/>
    <property type="molecule type" value="Genomic_DNA"/>
</dbReference>
<dbReference type="PANTHER" id="PTHR23508">
    <property type="entry name" value="CARBOXYLIC ACID TRANSPORTER PROTEIN HOMOLOG"/>
    <property type="match status" value="1"/>
</dbReference>
<evidence type="ECO:0000256" key="2">
    <source>
        <dbReference type="ARBA" id="ARBA00006508"/>
    </source>
</evidence>
<keyword evidence="12" id="KW-1185">Reference proteome</keyword>
<sequence length="459" mass="48263">MICLTPSDGETDMDVLSEIRRSRMSRFQVIAVSIALALILIDGFDVAVMAYAAPVLSREWGIDPVTLGFLLSASLFGMAAGSIFLTPLADRIGRRKLTIISLVIISIGMVLSVFATGTTQLMVFRVLTGLGVGGMMANLNVLVAEYASDKRRGSIIGIYTAGYPIGATVGGLVAAPLIPQYGWQVIFGIGAALTVIMLAVSWKFLPESLDYLITRRPARALERVNGILTRIGKAPVEALPSLATAVKEQSAIQEVLTRPVRFRTQMLWIGYACLVAAYYFANTWTPKIMATASSSDSAGVTTGVIANAGGIIGCFIFSALAVKYRSQILLVATLVGAAAAYVVFGLVFHQIGVAMVLALFLGILTTAGIAGFYATSPGVYTARARATGVGWMIGLGRLVSIVAPILVGYLISGGWQPENVFFLFAVPLAAAALCIVALGYSLKRSGAPLATEAVPAAAH</sequence>
<feature type="transmembrane region" description="Helical" evidence="9">
    <location>
        <begin position="266"/>
        <end position="284"/>
    </location>
</feature>
<evidence type="ECO:0000256" key="5">
    <source>
        <dbReference type="ARBA" id="ARBA00022519"/>
    </source>
</evidence>
<dbReference type="InterPro" id="IPR036259">
    <property type="entry name" value="MFS_trans_sf"/>
</dbReference>
<feature type="transmembrane region" description="Helical" evidence="9">
    <location>
        <begin position="65"/>
        <end position="85"/>
    </location>
</feature>
<feature type="transmembrane region" description="Helical" evidence="9">
    <location>
        <begin position="329"/>
        <end position="348"/>
    </location>
</feature>
<feature type="transmembrane region" description="Helical" evidence="9">
    <location>
        <begin position="97"/>
        <end position="116"/>
    </location>
</feature>
<evidence type="ECO:0000256" key="8">
    <source>
        <dbReference type="ARBA" id="ARBA00023136"/>
    </source>
</evidence>
<comment type="subcellular location">
    <subcellularLocation>
        <location evidence="1">Cell inner membrane</location>
        <topology evidence="1">Multi-pass membrane protein</topology>
    </subcellularLocation>
</comment>
<keyword evidence="3" id="KW-0813">Transport</keyword>
<feature type="transmembrane region" description="Helical" evidence="9">
    <location>
        <begin position="421"/>
        <end position="442"/>
    </location>
</feature>
<feature type="domain" description="Major facilitator superfamily (MFS) profile" evidence="10">
    <location>
        <begin position="31"/>
        <end position="443"/>
    </location>
</feature>
<evidence type="ECO:0000256" key="3">
    <source>
        <dbReference type="ARBA" id="ARBA00022448"/>
    </source>
</evidence>
<feature type="transmembrane region" description="Helical" evidence="9">
    <location>
        <begin position="155"/>
        <end position="175"/>
    </location>
</feature>
<evidence type="ECO:0000256" key="7">
    <source>
        <dbReference type="ARBA" id="ARBA00022989"/>
    </source>
</evidence>
<evidence type="ECO:0000256" key="9">
    <source>
        <dbReference type="SAM" id="Phobius"/>
    </source>
</evidence>
<keyword evidence="7 9" id="KW-1133">Transmembrane helix</keyword>
<dbReference type="Gene3D" id="1.20.1250.20">
    <property type="entry name" value="MFS general substrate transporter like domains"/>
    <property type="match status" value="1"/>
</dbReference>
<dbReference type="InterPro" id="IPR011701">
    <property type="entry name" value="MFS"/>
</dbReference>
<dbReference type="InterPro" id="IPR005829">
    <property type="entry name" value="Sugar_transporter_CS"/>
</dbReference>
<comment type="similarity">
    <text evidence="2">Belongs to the major facilitator superfamily. Aromatic acid:H(+) symporter (AAHS) (TC 2.A.1.15) family.</text>
</comment>
<dbReference type="Pfam" id="PF07690">
    <property type="entry name" value="MFS_1"/>
    <property type="match status" value="1"/>
</dbReference>
<evidence type="ECO:0000313" key="12">
    <source>
        <dbReference type="Proteomes" id="UP000638848"/>
    </source>
</evidence>
<keyword evidence="4" id="KW-1003">Cell membrane</keyword>
<evidence type="ECO:0000313" key="11">
    <source>
        <dbReference type="EMBL" id="GGG45618.1"/>
    </source>
</evidence>
<feature type="transmembrane region" description="Helical" evidence="9">
    <location>
        <begin position="354"/>
        <end position="374"/>
    </location>
</feature>
<name>A0A917GHD5_9MICC</name>
<dbReference type="Proteomes" id="UP000638848">
    <property type="component" value="Unassembled WGS sequence"/>
</dbReference>
<dbReference type="GO" id="GO:0046943">
    <property type="term" value="F:carboxylic acid transmembrane transporter activity"/>
    <property type="evidence" value="ECO:0007669"/>
    <property type="project" value="TreeGrafter"/>
</dbReference>
<reference evidence="11" key="1">
    <citation type="journal article" date="2014" name="Int. J. Syst. Evol. Microbiol.">
        <title>Complete genome sequence of Corynebacterium casei LMG S-19264T (=DSM 44701T), isolated from a smear-ripened cheese.</title>
        <authorList>
            <consortium name="US DOE Joint Genome Institute (JGI-PGF)"/>
            <person name="Walter F."/>
            <person name="Albersmeier A."/>
            <person name="Kalinowski J."/>
            <person name="Ruckert C."/>
        </authorList>
    </citation>
    <scope>NUCLEOTIDE SEQUENCE</scope>
    <source>
        <strain evidence="11">CGMCC 1.12187</strain>
    </source>
</reference>
<keyword evidence="5" id="KW-0997">Cell inner membrane</keyword>
<keyword evidence="6 9" id="KW-0812">Transmembrane</keyword>
<keyword evidence="8 9" id="KW-0472">Membrane</keyword>
<dbReference type="GO" id="GO:0005886">
    <property type="term" value="C:plasma membrane"/>
    <property type="evidence" value="ECO:0007669"/>
    <property type="project" value="UniProtKB-SubCell"/>
</dbReference>
<feature type="transmembrane region" description="Helical" evidence="9">
    <location>
        <begin position="395"/>
        <end position="415"/>
    </location>
</feature>
<dbReference type="PROSITE" id="PS50850">
    <property type="entry name" value="MFS"/>
    <property type="match status" value="1"/>
</dbReference>
<dbReference type="PROSITE" id="PS00217">
    <property type="entry name" value="SUGAR_TRANSPORT_2"/>
    <property type="match status" value="1"/>
</dbReference>
<comment type="caution">
    <text evidence="11">The sequence shown here is derived from an EMBL/GenBank/DDBJ whole genome shotgun (WGS) entry which is preliminary data.</text>
</comment>
<dbReference type="NCBIfam" id="TIGR00895">
    <property type="entry name" value="2A0115"/>
    <property type="match status" value="1"/>
</dbReference>
<reference evidence="11" key="2">
    <citation type="submission" date="2020-09" db="EMBL/GenBank/DDBJ databases">
        <authorList>
            <person name="Sun Q."/>
            <person name="Zhou Y."/>
        </authorList>
    </citation>
    <scope>NUCLEOTIDE SEQUENCE</scope>
    <source>
        <strain evidence="11">CGMCC 1.12187</strain>
    </source>
</reference>
<gene>
    <name evidence="11" type="ORF">GCM10011374_04880</name>
</gene>
<dbReference type="PANTHER" id="PTHR23508:SF10">
    <property type="entry name" value="CARBOXYLIC ACID TRANSPORTER PROTEIN HOMOLOG"/>
    <property type="match status" value="1"/>
</dbReference>